<dbReference type="AlphaFoldDB" id="A0A9P4P4M1"/>
<accession>A0A9P4P4M1</accession>
<evidence type="ECO:0000313" key="2">
    <source>
        <dbReference type="EMBL" id="KAF2436514.1"/>
    </source>
</evidence>
<protein>
    <submittedName>
        <fullName evidence="2">Uncharacterized protein</fullName>
    </submittedName>
</protein>
<gene>
    <name evidence="2" type="ORF">EJ08DRAFT_655504</name>
</gene>
<proteinExistence type="predicted"/>
<comment type="caution">
    <text evidence="2">The sequence shown here is derived from an EMBL/GenBank/DDBJ whole genome shotgun (WGS) entry which is preliminary data.</text>
</comment>
<sequence length="257" mass="28598">MCGRQQVVVAEARRIDGMIINSSDIGWHAIIDSARIFITSLDGIMFFSKDDPVDLQTLVVQVVQKVAYHNVDAGPISDIAEWCLSRWLRILQYFPRDATALRGAGQWWLSKAQPSLARIHAIDGSSSSSEGSLKRPGSDAITTHNCQEEGDTTQANSEAEMRLHSPDYVEARGILLPAVEYLRRAVDEAQNQEALGGDLLITTAEAYMSLGNVSYSGVNEEYFRQAILYLRRASDVSGFPLPSHLQRYLEDYGRFVD</sequence>
<keyword evidence="3" id="KW-1185">Reference proteome</keyword>
<reference evidence="2" key="1">
    <citation type="journal article" date="2020" name="Stud. Mycol.">
        <title>101 Dothideomycetes genomes: a test case for predicting lifestyles and emergence of pathogens.</title>
        <authorList>
            <person name="Haridas S."/>
            <person name="Albert R."/>
            <person name="Binder M."/>
            <person name="Bloem J."/>
            <person name="Labutti K."/>
            <person name="Salamov A."/>
            <person name="Andreopoulos B."/>
            <person name="Baker S."/>
            <person name="Barry K."/>
            <person name="Bills G."/>
            <person name="Bluhm B."/>
            <person name="Cannon C."/>
            <person name="Castanera R."/>
            <person name="Culley D."/>
            <person name="Daum C."/>
            <person name="Ezra D."/>
            <person name="Gonzalez J."/>
            <person name="Henrissat B."/>
            <person name="Kuo A."/>
            <person name="Liang C."/>
            <person name="Lipzen A."/>
            <person name="Lutzoni F."/>
            <person name="Magnuson J."/>
            <person name="Mondo S."/>
            <person name="Nolan M."/>
            <person name="Ohm R."/>
            <person name="Pangilinan J."/>
            <person name="Park H.-J."/>
            <person name="Ramirez L."/>
            <person name="Alfaro M."/>
            <person name="Sun H."/>
            <person name="Tritt A."/>
            <person name="Yoshinaga Y."/>
            <person name="Zwiers L.-H."/>
            <person name="Turgeon B."/>
            <person name="Goodwin S."/>
            <person name="Spatafora J."/>
            <person name="Crous P."/>
            <person name="Grigoriev I."/>
        </authorList>
    </citation>
    <scope>NUCLEOTIDE SEQUENCE</scope>
    <source>
        <strain evidence="2">CBS 130266</strain>
    </source>
</reference>
<feature type="region of interest" description="Disordered" evidence="1">
    <location>
        <begin position="123"/>
        <end position="160"/>
    </location>
</feature>
<evidence type="ECO:0000313" key="3">
    <source>
        <dbReference type="Proteomes" id="UP000800235"/>
    </source>
</evidence>
<dbReference type="Proteomes" id="UP000800235">
    <property type="component" value="Unassembled WGS sequence"/>
</dbReference>
<evidence type="ECO:0000256" key="1">
    <source>
        <dbReference type="SAM" id="MobiDB-lite"/>
    </source>
</evidence>
<name>A0A9P4P4M1_9PEZI</name>
<dbReference type="OrthoDB" id="5366687at2759"/>
<dbReference type="EMBL" id="MU007010">
    <property type="protein sequence ID" value="KAF2436514.1"/>
    <property type="molecule type" value="Genomic_DNA"/>
</dbReference>
<organism evidence="2 3">
    <name type="scientific">Tothia fuscella</name>
    <dbReference type="NCBI Taxonomy" id="1048955"/>
    <lineage>
        <taxon>Eukaryota</taxon>
        <taxon>Fungi</taxon>
        <taxon>Dikarya</taxon>
        <taxon>Ascomycota</taxon>
        <taxon>Pezizomycotina</taxon>
        <taxon>Dothideomycetes</taxon>
        <taxon>Pleosporomycetidae</taxon>
        <taxon>Venturiales</taxon>
        <taxon>Cylindrosympodiaceae</taxon>
        <taxon>Tothia</taxon>
    </lineage>
</organism>